<reference evidence="1" key="1">
    <citation type="submission" date="2022-03" db="EMBL/GenBank/DDBJ databases">
        <title>Genomic analyses of argali, domestic sheep and their hybrids provide insights into chromosomal evolution, heterosis and genetic basis of agronomic traits.</title>
        <authorList>
            <person name="Li M."/>
        </authorList>
    </citation>
    <scope>NUCLEOTIDE SEQUENCE</scope>
    <source>
        <strain evidence="1">F1 hybrid</strain>
    </source>
</reference>
<accession>A0ACB9VHW9</accession>
<organism evidence="1 2">
    <name type="scientific">Ovis ammon polii x Ovis aries</name>
    <dbReference type="NCBI Taxonomy" id="2918886"/>
    <lineage>
        <taxon>Eukaryota</taxon>
        <taxon>Metazoa</taxon>
        <taxon>Chordata</taxon>
        <taxon>Craniata</taxon>
        <taxon>Vertebrata</taxon>
        <taxon>Euteleostomi</taxon>
        <taxon>Mammalia</taxon>
        <taxon>Eutheria</taxon>
        <taxon>Laurasiatheria</taxon>
        <taxon>Artiodactyla</taxon>
        <taxon>Ruminantia</taxon>
        <taxon>Pecora</taxon>
        <taxon>Bovidae</taxon>
        <taxon>Caprinae</taxon>
        <taxon>Ovis</taxon>
    </lineage>
</organism>
<name>A0ACB9VHW9_9CETA</name>
<proteinExistence type="predicted"/>
<dbReference type="EMBL" id="CM043027">
    <property type="protein sequence ID" value="KAI4589238.1"/>
    <property type="molecule type" value="Genomic_DNA"/>
</dbReference>
<dbReference type="Proteomes" id="UP001057279">
    <property type="component" value="Linkage Group LG02"/>
</dbReference>
<protein>
    <submittedName>
        <fullName evidence="1">Uncharacterized protein</fullName>
    </submittedName>
</protein>
<evidence type="ECO:0000313" key="1">
    <source>
        <dbReference type="EMBL" id="KAI4589238.1"/>
    </source>
</evidence>
<comment type="caution">
    <text evidence="1">The sequence shown here is derived from an EMBL/GenBank/DDBJ whole genome shotgun (WGS) entry which is preliminary data.</text>
</comment>
<keyword evidence="2" id="KW-1185">Reference proteome</keyword>
<evidence type="ECO:0000313" key="2">
    <source>
        <dbReference type="Proteomes" id="UP001057279"/>
    </source>
</evidence>
<gene>
    <name evidence="1" type="ORF">MJG53_003646</name>
</gene>
<sequence>MVELAAFTRDEARDGIRAVIVPEPGDRCATLVLSSLPFGPPSWTVGKGDRAKRASGSLLSSSKLGKQRLLLLGICQSSVTRSDSKYFLAKTHSKAVVVPMGLHIVIFQMETSSGNKAVPSCTDWKYQRIAPLFHFPPNILSPQEQRENENRKGKTRVFISFSSHDDDHGIIGQNNIIYEVRAVWAAKVRKYRDEKVLLSMEGMGASGDALDIQSQPECLTQSLQYGGTLVVPMEPLWF</sequence>